<sequence length="89" mass="10206">MVVFLSWETKIRIKVRGQTSHSLKENAKNQKKSEEESPLSSEAITHPAYDYNVAAIYRTASWEEDRGMEMDGRSGRRDECPSLTADRKT</sequence>
<dbReference type="EMBL" id="OZ035825">
    <property type="protein sequence ID" value="CAL1602512.1"/>
    <property type="molecule type" value="Genomic_DNA"/>
</dbReference>
<name>A0AAV2LQI2_KNICA</name>
<dbReference type="AlphaFoldDB" id="A0AAV2LQI2"/>
<organism evidence="2 3">
    <name type="scientific">Knipowitschia caucasica</name>
    <name type="common">Caucasian dwarf goby</name>
    <name type="synonym">Pomatoschistus caucasicus</name>
    <dbReference type="NCBI Taxonomy" id="637954"/>
    <lineage>
        <taxon>Eukaryota</taxon>
        <taxon>Metazoa</taxon>
        <taxon>Chordata</taxon>
        <taxon>Craniata</taxon>
        <taxon>Vertebrata</taxon>
        <taxon>Euteleostomi</taxon>
        <taxon>Actinopterygii</taxon>
        <taxon>Neopterygii</taxon>
        <taxon>Teleostei</taxon>
        <taxon>Neoteleostei</taxon>
        <taxon>Acanthomorphata</taxon>
        <taxon>Gobiaria</taxon>
        <taxon>Gobiiformes</taxon>
        <taxon>Gobioidei</taxon>
        <taxon>Gobiidae</taxon>
        <taxon>Gobiinae</taxon>
        <taxon>Knipowitschia</taxon>
    </lineage>
</organism>
<feature type="region of interest" description="Disordered" evidence="1">
    <location>
        <begin position="16"/>
        <end position="44"/>
    </location>
</feature>
<evidence type="ECO:0000313" key="2">
    <source>
        <dbReference type="EMBL" id="CAL1602512.1"/>
    </source>
</evidence>
<accession>A0AAV2LQI2</accession>
<proteinExistence type="predicted"/>
<reference evidence="2 3" key="1">
    <citation type="submission" date="2024-04" db="EMBL/GenBank/DDBJ databases">
        <authorList>
            <person name="Waldvogel A.-M."/>
            <person name="Schoenle A."/>
        </authorList>
    </citation>
    <scope>NUCLEOTIDE SEQUENCE [LARGE SCALE GENOMIC DNA]</scope>
</reference>
<evidence type="ECO:0000313" key="3">
    <source>
        <dbReference type="Proteomes" id="UP001497482"/>
    </source>
</evidence>
<feature type="compositionally biased region" description="Basic and acidic residues" evidence="1">
    <location>
        <begin position="22"/>
        <end position="35"/>
    </location>
</feature>
<gene>
    <name evidence="2" type="ORF">KC01_LOCUS30273</name>
</gene>
<feature type="region of interest" description="Disordered" evidence="1">
    <location>
        <begin position="64"/>
        <end position="89"/>
    </location>
</feature>
<dbReference type="Proteomes" id="UP001497482">
    <property type="component" value="Chromosome 3"/>
</dbReference>
<evidence type="ECO:0000256" key="1">
    <source>
        <dbReference type="SAM" id="MobiDB-lite"/>
    </source>
</evidence>
<protein>
    <submittedName>
        <fullName evidence="2">Uncharacterized protein</fullName>
    </submittedName>
</protein>
<keyword evidence="3" id="KW-1185">Reference proteome</keyword>